<dbReference type="AlphaFoldDB" id="A0A918ITT6"/>
<dbReference type="Pfam" id="PF14559">
    <property type="entry name" value="TPR_19"/>
    <property type="match status" value="2"/>
</dbReference>
<reference evidence="5" key="2">
    <citation type="submission" date="2020-09" db="EMBL/GenBank/DDBJ databases">
        <authorList>
            <person name="Sun Q."/>
            <person name="Kim S."/>
        </authorList>
    </citation>
    <scope>NUCLEOTIDE SEQUENCE</scope>
    <source>
        <strain evidence="5">KCTC 23714</strain>
    </source>
</reference>
<keyword evidence="4" id="KW-0732">Signal</keyword>
<evidence type="ECO:0000256" key="4">
    <source>
        <dbReference type="SAM" id="SignalP"/>
    </source>
</evidence>
<keyword evidence="6" id="KW-1185">Reference proteome</keyword>
<dbReference type="PANTHER" id="PTHR12558:SF13">
    <property type="entry name" value="CELL DIVISION CYCLE PROTEIN 27 HOMOLOG"/>
    <property type="match status" value="1"/>
</dbReference>
<feature type="signal peptide" evidence="4">
    <location>
        <begin position="1"/>
        <end position="22"/>
    </location>
</feature>
<evidence type="ECO:0000256" key="3">
    <source>
        <dbReference type="PROSITE-ProRule" id="PRU00339"/>
    </source>
</evidence>
<dbReference type="SMART" id="SM00028">
    <property type="entry name" value="TPR"/>
    <property type="match status" value="7"/>
</dbReference>
<reference evidence="5" key="1">
    <citation type="journal article" date="2014" name="Int. J. Syst. Evol. Microbiol.">
        <title>Complete genome sequence of Corynebacterium casei LMG S-19264T (=DSM 44701T), isolated from a smear-ripened cheese.</title>
        <authorList>
            <consortium name="US DOE Joint Genome Institute (JGI-PGF)"/>
            <person name="Walter F."/>
            <person name="Albersmeier A."/>
            <person name="Kalinowski J."/>
            <person name="Ruckert C."/>
        </authorList>
    </citation>
    <scope>NUCLEOTIDE SEQUENCE</scope>
    <source>
        <strain evidence="5">KCTC 23714</strain>
    </source>
</reference>
<dbReference type="Pfam" id="PF07719">
    <property type="entry name" value="TPR_2"/>
    <property type="match status" value="1"/>
</dbReference>
<comment type="caution">
    <text evidence="5">The sequence shown here is derived from an EMBL/GenBank/DDBJ whole genome shotgun (WGS) entry which is preliminary data.</text>
</comment>
<dbReference type="Proteomes" id="UP000628984">
    <property type="component" value="Unassembled WGS sequence"/>
</dbReference>
<dbReference type="SUPFAM" id="SSF48452">
    <property type="entry name" value="TPR-like"/>
    <property type="match status" value="3"/>
</dbReference>
<evidence type="ECO:0008006" key="7">
    <source>
        <dbReference type="Google" id="ProtNLM"/>
    </source>
</evidence>
<gene>
    <name evidence="5" type="ORF">GCM10011452_20940</name>
</gene>
<accession>A0A918ITT6</accession>
<keyword evidence="2 3" id="KW-0802">TPR repeat</keyword>
<feature type="chain" id="PRO_5037092263" description="Tetratricopeptide repeat protein" evidence="4">
    <location>
        <begin position="23"/>
        <end position="576"/>
    </location>
</feature>
<evidence type="ECO:0000256" key="1">
    <source>
        <dbReference type="ARBA" id="ARBA00022737"/>
    </source>
</evidence>
<evidence type="ECO:0000256" key="2">
    <source>
        <dbReference type="ARBA" id="ARBA00022803"/>
    </source>
</evidence>
<evidence type="ECO:0000313" key="6">
    <source>
        <dbReference type="Proteomes" id="UP000628984"/>
    </source>
</evidence>
<evidence type="ECO:0000313" key="5">
    <source>
        <dbReference type="EMBL" id="GGW32165.1"/>
    </source>
</evidence>
<sequence>MRLTQTAIALALALTAAGVGQAETEAPAPVVQEDAGAYLAARIALTDGRHREAAYWFDRALKADPANAALLDGAVISAMSLGDFETAARHALEIRKLGGKSQMATFALVTEAAKRKDAAAIQKNLGDGHSIGALFDGLMRAWSDAADGRMTEAVTALDEIAAKPGMEIFGHYHKALALAAVGDFEGADKALAGEDAQGTRLLRRAVFAHVEILSQLERNKDALALLDTVFVRDQDPTVEGLRARLENGETLPWTIVQTPEQGMAEVYYSLATALRGEADSSYTLLYSRAAAYLRPDHTEALLTTATLLNSTGQTDLAQEVYAQVSTEAPEHYLAEIGRAEALYAAGKTDAALEVMQTLSRSYPQLRNVHVTYGDMLRREELYNQAAAAYSDAINLIDKPERNDWMVFFSRGICHERQKRWDEAEADMRKSLELSPDQPQVLNYLGYSFLEWNRNLDEALSLIEKAVAVQPDNGAIVDSLAWAYFRMGRYQDALEPMERASLMEPVDPVVTDHLGDVYWAVGRKLEAEFQWRRALSYGPEEKDAARIRKKLEVGLDKVLADEGAAPLEKIDAAANDN</sequence>
<dbReference type="InterPro" id="IPR011990">
    <property type="entry name" value="TPR-like_helical_dom_sf"/>
</dbReference>
<proteinExistence type="predicted"/>
<protein>
    <recommendedName>
        <fullName evidence="7">Tetratricopeptide repeat protein</fullName>
    </recommendedName>
</protein>
<keyword evidence="1" id="KW-0677">Repeat</keyword>
<dbReference type="InterPro" id="IPR019734">
    <property type="entry name" value="TPR_rpt"/>
</dbReference>
<dbReference type="RefSeq" id="WP_189633800.1">
    <property type="nucleotide sequence ID" value="NZ_BMYQ01000005.1"/>
</dbReference>
<organism evidence="5 6">
    <name type="scientific">Gemmobacter lanyuensis</name>
    <dbReference type="NCBI Taxonomy" id="1054497"/>
    <lineage>
        <taxon>Bacteria</taxon>
        <taxon>Pseudomonadati</taxon>
        <taxon>Pseudomonadota</taxon>
        <taxon>Alphaproteobacteria</taxon>
        <taxon>Rhodobacterales</taxon>
        <taxon>Paracoccaceae</taxon>
        <taxon>Gemmobacter</taxon>
    </lineage>
</organism>
<dbReference type="EMBL" id="BMYQ01000005">
    <property type="protein sequence ID" value="GGW32165.1"/>
    <property type="molecule type" value="Genomic_DNA"/>
</dbReference>
<dbReference type="InterPro" id="IPR013105">
    <property type="entry name" value="TPR_2"/>
</dbReference>
<dbReference type="PROSITE" id="PS50005">
    <property type="entry name" value="TPR"/>
    <property type="match status" value="1"/>
</dbReference>
<dbReference type="Gene3D" id="1.25.40.10">
    <property type="entry name" value="Tetratricopeptide repeat domain"/>
    <property type="match status" value="4"/>
</dbReference>
<name>A0A918ITT6_9RHOB</name>
<feature type="repeat" description="TPR" evidence="3">
    <location>
        <begin position="404"/>
        <end position="437"/>
    </location>
</feature>
<dbReference type="PANTHER" id="PTHR12558">
    <property type="entry name" value="CELL DIVISION CYCLE 16,23,27"/>
    <property type="match status" value="1"/>
</dbReference>